<reference evidence="2 3" key="1">
    <citation type="journal article" date="2023" name="Elife">
        <title>Identification of key yeast species and microbe-microbe interactions impacting larval growth of Drosophila in the wild.</title>
        <authorList>
            <person name="Mure A."/>
            <person name="Sugiura Y."/>
            <person name="Maeda R."/>
            <person name="Honda K."/>
            <person name="Sakurai N."/>
            <person name="Takahashi Y."/>
            <person name="Watada M."/>
            <person name="Katoh T."/>
            <person name="Gotoh A."/>
            <person name="Gotoh Y."/>
            <person name="Taniguchi I."/>
            <person name="Nakamura K."/>
            <person name="Hayashi T."/>
            <person name="Katayama T."/>
            <person name="Uemura T."/>
            <person name="Hattori Y."/>
        </authorList>
    </citation>
    <scope>NUCLEOTIDE SEQUENCE [LARGE SCALE GENOMIC DNA]</scope>
    <source>
        <strain evidence="2 3">PK-24</strain>
    </source>
</reference>
<keyword evidence="3" id="KW-1185">Reference proteome</keyword>
<name>A0AAV5R8Q9_PICKL</name>
<dbReference type="SUPFAM" id="SSF54637">
    <property type="entry name" value="Thioesterase/thiol ester dehydrase-isomerase"/>
    <property type="match status" value="1"/>
</dbReference>
<protein>
    <recommendedName>
        <fullName evidence="1">Thioesterase domain-containing protein</fullName>
    </recommendedName>
</protein>
<sequence length="189" mass="21189">MIDKLEKNSYKKVEVLLNETNDKLFIGPNNLLNNDSIENIQLFSKLIYKQKDIEKLNNSDTLTLLDSTDLGDNPISNHLIGIFTLGRNLTSHEHIIHGGAIAAIIDEFFVKVALPLTENNFAVTANLNIKYLKPIKIDSNNRTIDVLLNCYILNNKNNRKFTVVGSLLNSNGVKYCAGELLVVVPREPL</sequence>
<dbReference type="Gene3D" id="3.10.129.10">
    <property type="entry name" value="Hotdog Thioesterase"/>
    <property type="match status" value="1"/>
</dbReference>
<evidence type="ECO:0000259" key="1">
    <source>
        <dbReference type="Pfam" id="PF03061"/>
    </source>
</evidence>
<dbReference type="InterPro" id="IPR052061">
    <property type="entry name" value="PTE-AB_protein"/>
</dbReference>
<evidence type="ECO:0000313" key="2">
    <source>
        <dbReference type="EMBL" id="GMM47911.1"/>
    </source>
</evidence>
<dbReference type="PANTHER" id="PTHR47260:SF1">
    <property type="entry name" value="UPF0644 PROTEIN PB2B4.06"/>
    <property type="match status" value="1"/>
</dbReference>
<accession>A0AAV5R8Q9</accession>
<organism evidence="2 3">
    <name type="scientific">Pichia kluyveri</name>
    <name type="common">Yeast</name>
    <dbReference type="NCBI Taxonomy" id="36015"/>
    <lineage>
        <taxon>Eukaryota</taxon>
        <taxon>Fungi</taxon>
        <taxon>Dikarya</taxon>
        <taxon>Ascomycota</taxon>
        <taxon>Saccharomycotina</taxon>
        <taxon>Pichiomycetes</taxon>
        <taxon>Pichiales</taxon>
        <taxon>Pichiaceae</taxon>
        <taxon>Pichia</taxon>
    </lineage>
</organism>
<dbReference type="EMBL" id="BTGB01000009">
    <property type="protein sequence ID" value="GMM47911.1"/>
    <property type="molecule type" value="Genomic_DNA"/>
</dbReference>
<dbReference type="AlphaFoldDB" id="A0AAV5R8Q9"/>
<dbReference type="Pfam" id="PF03061">
    <property type="entry name" value="4HBT"/>
    <property type="match status" value="1"/>
</dbReference>
<proteinExistence type="predicted"/>
<dbReference type="CDD" id="cd03443">
    <property type="entry name" value="PaaI_thioesterase"/>
    <property type="match status" value="1"/>
</dbReference>
<dbReference type="Proteomes" id="UP001378960">
    <property type="component" value="Unassembled WGS sequence"/>
</dbReference>
<evidence type="ECO:0000313" key="3">
    <source>
        <dbReference type="Proteomes" id="UP001378960"/>
    </source>
</evidence>
<dbReference type="PANTHER" id="PTHR47260">
    <property type="entry name" value="UPF0644 PROTEIN PB2B4.06"/>
    <property type="match status" value="1"/>
</dbReference>
<feature type="domain" description="Thioesterase" evidence="1">
    <location>
        <begin position="95"/>
        <end position="138"/>
    </location>
</feature>
<comment type="caution">
    <text evidence="2">The sequence shown here is derived from an EMBL/GenBank/DDBJ whole genome shotgun (WGS) entry which is preliminary data.</text>
</comment>
<dbReference type="InterPro" id="IPR029069">
    <property type="entry name" value="HotDog_dom_sf"/>
</dbReference>
<gene>
    <name evidence="2" type="ORF">DAPK24_045090</name>
</gene>
<dbReference type="InterPro" id="IPR006683">
    <property type="entry name" value="Thioestr_dom"/>
</dbReference>